<gene>
    <name evidence="2" type="ORF">FXN65_13550</name>
</gene>
<dbReference type="InterPro" id="IPR020471">
    <property type="entry name" value="AKR"/>
</dbReference>
<proteinExistence type="predicted"/>
<dbReference type="GO" id="GO:0016491">
    <property type="term" value="F:oxidoreductase activity"/>
    <property type="evidence" value="ECO:0007669"/>
    <property type="project" value="InterPro"/>
</dbReference>
<dbReference type="PRINTS" id="PR00069">
    <property type="entry name" value="ALDKETRDTASE"/>
</dbReference>
<dbReference type="AlphaFoldDB" id="A0A5J6QNZ6"/>
<dbReference type="Gene3D" id="3.20.20.100">
    <property type="entry name" value="NADP-dependent oxidoreductase domain"/>
    <property type="match status" value="1"/>
</dbReference>
<dbReference type="Proteomes" id="UP000327179">
    <property type="component" value="Chromosome"/>
</dbReference>
<reference evidence="2 3" key="1">
    <citation type="submission" date="2019-08" db="EMBL/GenBank/DDBJ databases">
        <title>Whole-genome Sequencing of e-waste polymer degrading bacterium Pseudomonas sp. strain PE08.</title>
        <authorList>
            <person name="Kirdat K."/>
            <person name="Debbarma P."/>
            <person name="Narawade N."/>
            <person name="Suyal D."/>
            <person name="Thorat V."/>
            <person name="Shouche Y."/>
            <person name="Goel R."/>
            <person name="Yadav A."/>
        </authorList>
    </citation>
    <scope>NUCLEOTIDE SEQUENCE [LARGE SCALE GENOMIC DNA]</scope>
    <source>
        <strain evidence="2 3">PE08</strain>
    </source>
</reference>
<feature type="domain" description="NADP-dependent oxidoreductase" evidence="1">
    <location>
        <begin position="8"/>
        <end position="99"/>
    </location>
</feature>
<evidence type="ECO:0000259" key="1">
    <source>
        <dbReference type="Pfam" id="PF00248"/>
    </source>
</evidence>
<accession>A0A5J6QNZ6</accession>
<dbReference type="InterPro" id="IPR023210">
    <property type="entry name" value="NADP_OxRdtase_dom"/>
</dbReference>
<dbReference type="Pfam" id="PF00248">
    <property type="entry name" value="Aldo_ket_red"/>
    <property type="match status" value="1"/>
</dbReference>
<dbReference type="InterPro" id="IPR036812">
    <property type="entry name" value="NAD(P)_OxRdtase_dom_sf"/>
</dbReference>
<dbReference type="SUPFAM" id="SSF51430">
    <property type="entry name" value="NAD(P)-linked oxidoreductase"/>
    <property type="match status" value="1"/>
</dbReference>
<sequence>MDESPTLRAFDDNLNRLGLDQVDLYLMHWPPQSRDMVVDTWRAMIKIPASGQARSIGVPNFAIQPHQRILDEAGIMPTVNQVDLHPSFQQVELRNFHKTRGATQSWNPLGVWRNLFPPLIDSAILSIAKKHGRTPAQIIMR</sequence>
<organism evidence="2 3">
    <name type="scientific">Metapseudomonas lalkuanensis</name>
    <dbReference type="NCBI Taxonomy" id="2604832"/>
    <lineage>
        <taxon>Bacteria</taxon>
        <taxon>Pseudomonadati</taxon>
        <taxon>Pseudomonadota</taxon>
        <taxon>Gammaproteobacteria</taxon>
        <taxon>Pseudomonadales</taxon>
        <taxon>Pseudomonadaceae</taxon>
        <taxon>Metapseudomonas</taxon>
    </lineage>
</organism>
<keyword evidence="3" id="KW-1185">Reference proteome</keyword>
<name>A0A5J6QNZ6_9GAMM</name>
<dbReference type="KEGG" id="plal:FXN65_13550"/>
<protein>
    <submittedName>
        <fullName evidence="2">Aldo/keto reductase</fullName>
    </submittedName>
</protein>
<dbReference type="EMBL" id="CP043311">
    <property type="protein sequence ID" value="QEY63041.1"/>
    <property type="molecule type" value="Genomic_DNA"/>
</dbReference>
<evidence type="ECO:0000313" key="3">
    <source>
        <dbReference type="Proteomes" id="UP000327179"/>
    </source>
</evidence>
<evidence type="ECO:0000313" key="2">
    <source>
        <dbReference type="EMBL" id="QEY63041.1"/>
    </source>
</evidence>
<dbReference type="PANTHER" id="PTHR11732">
    <property type="entry name" value="ALDO/KETO REDUCTASE"/>
    <property type="match status" value="1"/>
</dbReference>